<gene>
    <name evidence="1" type="ORF">GTZ99_09535</name>
</gene>
<dbReference type="InterPro" id="IPR019027">
    <property type="entry name" value="Pilus_biogenesis_CpaD-related"/>
</dbReference>
<dbReference type="EMBL" id="JAAAPO010000003">
    <property type="protein sequence ID" value="NBC36797.1"/>
    <property type="molecule type" value="Genomic_DNA"/>
</dbReference>
<comment type="caution">
    <text evidence="1">The sequence shown here is derived from an EMBL/GenBank/DDBJ whole genome shotgun (WGS) entry which is preliminary data.</text>
</comment>
<dbReference type="PROSITE" id="PS51257">
    <property type="entry name" value="PROKAR_LIPOPROTEIN"/>
    <property type="match status" value="1"/>
</dbReference>
<name>A0ABW9XEC0_9SPHN</name>
<dbReference type="Proteomes" id="UP000753724">
    <property type="component" value="Unassembled WGS sequence"/>
</dbReference>
<proteinExistence type="predicted"/>
<organism evidence="1 2">
    <name type="scientific">Novosphingobium ovatum</name>
    <dbReference type="NCBI Taxonomy" id="1908523"/>
    <lineage>
        <taxon>Bacteria</taxon>
        <taxon>Pseudomonadati</taxon>
        <taxon>Pseudomonadota</taxon>
        <taxon>Alphaproteobacteria</taxon>
        <taxon>Sphingomonadales</taxon>
        <taxon>Sphingomonadaceae</taxon>
        <taxon>Novosphingobium</taxon>
    </lineage>
</organism>
<evidence type="ECO:0000313" key="1">
    <source>
        <dbReference type="EMBL" id="NBC36797.1"/>
    </source>
</evidence>
<sequence length="216" mass="22561">MIRSLRAPLSSRRLGLALMLPLGLALSACAGMPNNRLLDSVHQPVVTRTSYTLDLNTGTGGLPYAELKRLDGWLSAMNLHYGDSVAVEDPLRSPQTRAAIQAMVEKRGLQLAADAPATEGYVSAGTARVVLSRSTATVPHCPDWQSNAEANPRNATASNYGCAINSNLAAMVANPDHLLSGATGHSHSEGTTSDKAIATYRAAKPTGEGGLKKSGS</sequence>
<protein>
    <submittedName>
        <fullName evidence="1">Pilus assembly protein CpaD</fullName>
    </submittedName>
</protein>
<keyword evidence="2" id="KW-1185">Reference proteome</keyword>
<evidence type="ECO:0000313" key="2">
    <source>
        <dbReference type="Proteomes" id="UP000753724"/>
    </source>
</evidence>
<dbReference type="Pfam" id="PF09476">
    <property type="entry name" value="Pilus_CpaD"/>
    <property type="match status" value="1"/>
</dbReference>
<accession>A0ABW9XEC0</accession>
<reference evidence="2" key="1">
    <citation type="submission" date="2020-01" db="EMBL/GenBank/DDBJ databases">
        <title>Sphingomonas sp. strain CSW-10.</title>
        <authorList>
            <person name="Chen W.-M."/>
        </authorList>
    </citation>
    <scope>NUCLEOTIDE SEQUENCE [LARGE SCALE GENOMIC DNA]</scope>
    <source>
        <strain evidence="2">FSY-8</strain>
    </source>
</reference>